<gene>
    <name evidence="4" type="primary">LOC140015191</name>
</gene>
<dbReference type="PROSITE" id="PS50174">
    <property type="entry name" value="G_PATCH"/>
    <property type="match status" value="1"/>
</dbReference>
<evidence type="ECO:0000313" key="4">
    <source>
        <dbReference type="RefSeq" id="XP_071923199.1"/>
    </source>
</evidence>
<evidence type="ECO:0000313" key="3">
    <source>
        <dbReference type="Proteomes" id="UP001652660"/>
    </source>
</evidence>
<dbReference type="InterPro" id="IPR005162">
    <property type="entry name" value="Retrotrans_gag_dom"/>
</dbReference>
<evidence type="ECO:0000259" key="2">
    <source>
        <dbReference type="PROSITE" id="PS50174"/>
    </source>
</evidence>
<protein>
    <recommendedName>
        <fullName evidence="2">G-patch domain-containing protein</fullName>
    </recommendedName>
</protein>
<reference evidence="4" key="1">
    <citation type="submission" date="2025-08" db="UniProtKB">
        <authorList>
            <consortium name="RefSeq"/>
        </authorList>
    </citation>
    <scope>IDENTIFICATION</scope>
    <source>
        <tissue evidence="4">Leaves</tissue>
    </source>
</reference>
<dbReference type="InterPro" id="IPR021109">
    <property type="entry name" value="Peptidase_aspartic_dom_sf"/>
</dbReference>
<dbReference type="GeneID" id="140015191"/>
<dbReference type="InterPro" id="IPR000467">
    <property type="entry name" value="G_patch_dom"/>
</dbReference>
<dbReference type="Proteomes" id="UP001652660">
    <property type="component" value="Chromosome 10e"/>
</dbReference>
<feature type="domain" description="G-patch" evidence="2">
    <location>
        <begin position="925"/>
        <end position="971"/>
    </location>
</feature>
<sequence length="1065" mass="119814">MSTHPESSDRPATTSATDLANLGAQLNEVLNRFNELSVEMMAQRRVIDQLVTGCASGEQQHEPLPPGQSEPILLPYTQTSVTSQVMNPPEEAFTYPTHGPPPTYAPNIQINPSHAQIPQNYPPITMSMPFEPQGPHYYSIAEPFTLDTAAQEKAEAGESSELVDKNLLKRLDRFEEFIRKSQGLSKQGGLDSNELCLFPDMQLPMGFKAPKFTKYDGTGNPKTHLRMFANKLGKPIDDENLPVRLFPESLEGDALDWYSNLKPKDMRSWMDLSTAFVRQYEYNCELAPTRTTLEGTKRKPSEDHKTYAKRWRKLAAKLEPPMTENEIVRTFIKAHDPPYFEEIFRMTGCSFAEIVNKLEEYDEFMRAGKIVNVSVLKSQLEAMQSQNSSSKKSQFKKKDEEASFVWNQGSSSRPRYQQNSAYSPRYLYQPRPRPVYNTTINYPRPRPNYPNTPPTPFHISPPNFQIRPLPSFNPRPIPPSNPNYHYQQTSDTQNPTPYRTFTNLGRPVDQLYEQLKAAGKIGTVPPKTYSKGFPIGYDPQSFCAYHSGAPGHSTANCWALKHEIQDMIESGDIVLRRRDEQGPNVSKNPLPTHKDTMGVITINEEIEEPTQFIVDEAEIMGVIGEPFILEEEAYEVKENTDPFILEMIPFECEPSELVVLELHEQPPILNLQEVPWNYSEPTLLIGGEKVSRKEVDAITRSGRIIGEPAVDEPSKAKENAVPTRPTVTDEEAFNFLKMLKKNLTSDGIGHNKALYISVRCNGKLLPRVLIDNGSTLNICPWNTLVKLGFQEAKLRPSAIVVRGFDGAKRESMGEVDLVREIGPAQFQVMCQVMDFSSVYNVLLGRPWIHTSGAIPSSLHQMLRFVVNGQLITIFAEEDCTMIINPASEDDSDRKALVSSHHVADIVSVGRASKDKAAVEMNLPEASVMMAKELIRGGYEIGKGLVRNLQGVLEPIELQGKKNTSGLGFQPTVRDKKEMSDRKRAEKEGKQLIMSIPPLYCTFPYQSEVIRSEVDPIEEVEVGLSELFVGVISEGDPLEDPGFPEVPIEAMKNWTSDLLPSCREFR</sequence>
<dbReference type="Gene3D" id="2.40.70.10">
    <property type="entry name" value="Acid Proteases"/>
    <property type="match status" value="1"/>
</dbReference>
<accession>A0ABM4VUJ8</accession>
<keyword evidence="3" id="KW-1185">Reference proteome</keyword>
<dbReference type="RefSeq" id="XP_071923199.1">
    <property type="nucleotide sequence ID" value="XM_072067098.1"/>
</dbReference>
<dbReference type="PANTHER" id="PTHR32108">
    <property type="entry name" value="DNA-DIRECTED RNA POLYMERASE SUBUNIT ALPHA"/>
    <property type="match status" value="1"/>
</dbReference>
<evidence type="ECO:0000256" key="1">
    <source>
        <dbReference type="SAM" id="MobiDB-lite"/>
    </source>
</evidence>
<dbReference type="Pfam" id="PF03732">
    <property type="entry name" value="Retrotrans_gag"/>
    <property type="match status" value="1"/>
</dbReference>
<feature type="region of interest" description="Disordered" evidence="1">
    <location>
        <begin position="406"/>
        <end position="428"/>
    </location>
</feature>
<dbReference type="PANTHER" id="PTHR32108:SF9">
    <property type="entry name" value="REVERSE TRANSCRIPTASE RNASE H-LIKE DOMAIN-CONTAINING PROTEIN"/>
    <property type="match status" value="1"/>
</dbReference>
<proteinExistence type="predicted"/>
<dbReference type="CDD" id="cd00303">
    <property type="entry name" value="retropepsin_like"/>
    <property type="match status" value="1"/>
</dbReference>
<feature type="compositionally biased region" description="Polar residues" evidence="1">
    <location>
        <begin position="406"/>
        <end position="422"/>
    </location>
</feature>
<name>A0ABM4VUJ8_COFAR</name>
<organism evidence="3 4">
    <name type="scientific">Coffea arabica</name>
    <name type="common">Arabian coffee</name>
    <dbReference type="NCBI Taxonomy" id="13443"/>
    <lineage>
        <taxon>Eukaryota</taxon>
        <taxon>Viridiplantae</taxon>
        <taxon>Streptophyta</taxon>
        <taxon>Embryophyta</taxon>
        <taxon>Tracheophyta</taxon>
        <taxon>Spermatophyta</taxon>
        <taxon>Magnoliopsida</taxon>
        <taxon>eudicotyledons</taxon>
        <taxon>Gunneridae</taxon>
        <taxon>Pentapetalae</taxon>
        <taxon>asterids</taxon>
        <taxon>lamiids</taxon>
        <taxon>Gentianales</taxon>
        <taxon>Rubiaceae</taxon>
        <taxon>Ixoroideae</taxon>
        <taxon>Gardenieae complex</taxon>
        <taxon>Bertiereae - Coffeeae clade</taxon>
        <taxon>Coffeeae</taxon>
        <taxon>Coffea</taxon>
    </lineage>
</organism>